<dbReference type="PANTHER" id="PTHR34978">
    <property type="entry name" value="POSSIBLE SENSOR-TRANSDUCER PROTEIN BLAR"/>
    <property type="match status" value="1"/>
</dbReference>
<accession>A0ABR9R5S3</accession>
<dbReference type="Proteomes" id="UP000768567">
    <property type="component" value="Unassembled WGS sequence"/>
</dbReference>
<evidence type="ECO:0000313" key="4">
    <source>
        <dbReference type="EMBL" id="MBE5038507.1"/>
    </source>
</evidence>
<dbReference type="InterPro" id="IPR008756">
    <property type="entry name" value="Peptidase_M56"/>
</dbReference>
<dbReference type="Gene3D" id="2.130.10.10">
    <property type="entry name" value="YVTN repeat-like/Quinoprotein amine dehydrogenase"/>
    <property type="match status" value="1"/>
</dbReference>
<organism evidence="4 5">
    <name type="scientific">Gemmiger gallinarum</name>
    <dbReference type="NCBI Taxonomy" id="2779354"/>
    <lineage>
        <taxon>Bacteria</taxon>
        <taxon>Bacillati</taxon>
        <taxon>Bacillota</taxon>
        <taxon>Clostridia</taxon>
        <taxon>Eubacteriales</taxon>
        <taxon>Gemmiger</taxon>
    </lineage>
</organism>
<gene>
    <name evidence="4" type="ORF">INF35_11985</name>
</gene>
<evidence type="ECO:0000256" key="1">
    <source>
        <dbReference type="SAM" id="MobiDB-lite"/>
    </source>
</evidence>
<keyword evidence="2" id="KW-1133">Transmembrane helix</keyword>
<proteinExistence type="predicted"/>
<sequence length="661" mass="71995">MFSLLTALFSAYAVQGVLLAAVTLAVLGLGRRLQRRYGARWFCRVWLVLAVLFLLPLRLLAPDAPAARITVPDALTIPRTAAGSVLTDEALPLAEEAANSSPSMEDDAIPPAAVDRPSPAVPLPRDAAETGRQLPPLIEVAAGLWLTGAAVLLWQGLAWGLWYRRVLRLRRTPDPEWQTALEDAQRQVCLRRSPRLMASAGVGGPLVTGLLRPVLLVPVQAPPREQAALMLTHELTHLRRGDLRFKLVLVLAAAVHWYNPVVWLLLHRAGRDIEAACDEQAVAGKDRAFRAAYSDALLRAVRMGRAPSLTTGFALSRADWAERLRQLWDLTPKRRGRTALAGLALCAVLAGGLVSCRMPAEDSSLPAATASPEPDTPKTPESAQPSPAADLTGSETVWADLDGGAYLAPVPAPLEEAPYQLRDSWQVSSLGLVGCACADGSGGLDLYTSKDEGQNWDHIHTDLSGLFGEEPFLVMNFQMVSDSTGFVVLRLGSTQEEAALWPSTYYWCSDDMAVLSTRDGGNTWELTGRYSLPAGTEQENWHLQPFLWVNEKVGFWAPHTDYTHFALWRTVDGGASWEALDLSALEDEIPYDEVPGIHTCTVKLDPAHPGRVRVGCSADHSNSMEHRFYIFSDDLGESWQMDSSTEPIFPAAAADEENSNA</sequence>
<keyword evidence="2" id="KW-0472">Membrane</keyword>
<comment type="caution">
    <text evidence="4">The sequence shown here is derived from an EMBL/GenBank/DDBJ whole genome shotgun (WGS) entry which is preliminary data.</text>
</comment>
<evidence type="ECO:0000259" key="3">
    <source>
        <dbReference type="Pfam" id="PF05569"/>
    </source>
</evidence>
<evidence type="ECO:0000256" key="2">
    <source>
        <dbReference type="SAM" id="Phobius"/>
    </source>
</evidence>
<feature type="transmembrane region" description="Helical" evidence="2">
    <location>
        <begin position="247"/>
        <end position="266"/>
    </location>
</feature>
<dbReference type="Pfam" id="PF05569">
    <property type="entry name" value="Peptidase_M56"/>
    <property type="match status" value="1"/>
</dbReference>
<feature type="transmembrane region" description="Helical" evidence="2">
    <location>
        <begin position="6"/>
        <end position="29"/>
    </location>
</feature>
<dbReference type="InterPro" id="IPR052173">
    <property type="entry name" value="Beta-lactam_resp_regulator"/>
</dbReference>
<dbReference type="CDD" id="cd07341">
    <property type="entry name" value="M56_BlaR1_MecR1_like"/>
    <property type="match status" value="1"/>
</dbReference>
<dbReference type="RefSeq" id="WP_193502705.1">
    <property type="nucleotide sequence ID" value="NZ_JADCKC010000003.1"/>
</dbReference>
<name>A0ABR9R5S3_9FIRM</name>
<reference evidence="4 5" key="1">
    <citation type="submission" date="2020-10" db="EMBL/GenBank/DDBJ databases">
        <title>ChiBAC.</title>
        <authorList>
            <person name="Zenner C."/>
            <person name="Hitch T.C.A."/>
            <person name="Clavel T."/>
        </authorList>
    </citation>
    <scope>NUCLEOTIDE SEQUENCE [LARGE SCALE GENOMIC DNA]</scope>
    <source>
        <strain evidence="4 5">DSM 109015</strain>
    </source>
</reference>
<keyword evidence="2" id="KW-0812">Transmembrane</keyword>
<evidence type="ECO:0000313" key="5">
    <source>
        <dbReference type="Proteomes" id="UP000768567"/>
    </source>
</evidence>
<dbReference type="InterPro" id="IPR036278">
    <property type="entry name" value="Sialidase_sf"/>
</dbReference>
<dbReference type="SUPFAM" id="SSF50939">
    <property type="entry name" value="Sialidases"/>
    <property type="match status" value="1"/>
</dbReference>
<feature type="domain" description="Peptidase M56" evidence="3">
    <location>
        <begin position="18"/>
        <end position="306"/>
    </location>
</feature>
<dbReference type="InterPro" id="IPR015943">
    <property type="entry name" value="WD40/YVTN_repeat-like_dom_sf"/>
</dbReference>
<feature type="region of interest" description="Disordered" evidence="1">
    <location>
        <begin position="363"/>
        <end position="391"/>
    </location>
</feature>
<protein>
    <recommendedName>
        <fullName evidence="3">Peptidase M56 domain-containing protein</fullName>
    </recommendedName>
</protein>
<feature type="transmembrane region" description="Helical" evidence="2">
    <location>
        <begin position="142"/>
        <end position="162"/>
    </location>
</feature>
<dbReference type="EMBL" id="JADCKC010000003">
    <property type="protein sequence ID" value="MBE5038507.1"/>
    <property type="molecule type" value="Genomic_DNA"/>
</dbReference>
<feature type="transmembrane region" description="Helical" evidence="2">
    <location>
        <begin position="41"/>
        <end position="61"/>
    </location>
</feature>
<keyword evidence="5" id="KW-1185">Reference proteome</keyword>
<dbReference type="CDD" id="cd15482">
    <property type="entry name" value="Sialidase_non-viral"/>
    <property type="match status" value="1"/>
</dbReference>
<dbReference type="PANTHER" id="PTHR34978:SF3">
    <property type="entry name" value="SLR0241 PROTEIN"/>
    <property type="match status" value="1"/>
</dbReference>